<dbReference type="Proteomes" id="UP000641514">
    <property type="component" value="Unassembled WGS sequence"/>
</dbReference>
<evidence type="ECO:0000313" key="12">
    <source>
        <dbReference type="EMBL" id="GGC65876.1"/>
    </source>
</evidence>
<reference evidence="12" key="2">
    <citation type="submission" date="2020-09" db="EMBL/GenBank/DDBJ databases">
        <authorList>
            <person name="Sun Q."/>
            <person name="Zhou Y."/>
        </authorList>
    </citation>
    <scope>NUCLEOTIDE SEQUENCE</scope>
    <source>
        <strain evidence="12">CGMCC 1.15478</strain>
    </source>
</reference>
<dbReference type="Gene3D" id="3.40.120.10">
    <property type="entry name" value="Alpha-D-Glucose-1,6-Bisphosphate, subunit A, domain 3"/>
    <property type="match status" value="3"/>
</dbReference>
<dbReference type="PROSITE" id="PS00710">
    <property type="entry name" value="PGM_PMM"/>
    <property type="match status" value="1"/>
</dbReference>
<dbReference type="GO" id="GO:0008973">
    <property type="term" value="F:phosphopentomutase activity"/>
    <property type="evidence" value="ECO:0007669"/>
    <property type="project" value="TreeGrafter"/>
</dbReference>
<dbReference type="Pfam" id="PF02878">
    <property type="entry name" value="PGM_PMM_I"/>
    <property type="match status" value="1"/>
</dbReference>
<dbReference type="PANTHER" id="PTHR45745:SF1">
    <property type="entry name" value="PHOSPHOGLUCOMUTASE 2B-RELATED"/>
    <property type="match status" value="1"/>
</dbReference>
<dbReference type="GO" id="GO:0006166">
    <property type="term" value="P:purine ribonucleoside salvage"/>
    <property type="evidence" value="ECO:0007669"/>
    <property type="project" value="TreeGrafter"/>
</dbReference>
<dbReference type="GO" id="GO:0005975">
    <property type="term" value="P:carbohydrate metabolic process"/>
    <property type="evidence" value="ECO:0007669"/>
    <property type="project" value="InterPro"/>
</dbReference>
<dbReference type="CDD" id="cd05799">
    <property type="entry name" value="PGM2"/>
    <property type="match status" value="1"/>
</dbReference>
<evidence type="ECO:0000256" key="5">
    <source>
        <dbReference type="ARBA" id="ARBA00022842"/>
    </source>
</evidence>
<keyword evidence="4 7" id="KW-0479">Metal-binding</keyword>
<dbReference type="RefSeq" id="WP_188673471.1">
    <property type="nucleotide sequence ID" value="NZ_BMJH01000002.1"/>
</dbReference>
<evidence type="ECO:0000259" key="9">
    <source>
        <dbReference type="Pfam" id="PF02878"/>
    </source>
</evidence>
<dbReference type="SUPFAM" id="SSF53738">
    <property type="entry name" value="Phosphoglucomutase, first 3 domains"/>
    <property type="match status" value="3"/>
</dbReference>
<name>A0A916UBM4_9ACTN</name>
<protein>
    <submittedName>
        <fullName evidence="12">Phosphomannomutase PmmB</fullName>
    </submittedName>
</protein>
<proteinExistence type="inferred from homology"/>
<keyword evidence="6" id="KW-0413">Isomerase</keyword>
<evidence type="ECO:0000259" key="8">
    <source>
        <dbReference type="Pfam" id="PF00408"/>
    </source>
</evidence>
<comment type="cofactor">
    <cofactor evidence="1">
        <name>Mg(2+)</name>
        <dbReference type="ChEBI" id="CHEBI:18420"/>
    </cofactor>
</comment>
<dbReference type="InterPro" id="IPR036900">
    <property type="entry name" value="A-D-PHexomutase_C_sf"/>
</dbReference>
<evidence type="ECO:0000313" key="13">
    <source>
        <dbReference type="Proteomes" id="UP000641514"/>
    </source>
</evidence>
<dbReference type="Gene3D" id="3.30.310.50">
    <property type="entry name" value="Alpha-D-phosphohexomutase, C-terminal domain"/>
    <property type="match status" value="1"/>
</dbReference>
<evidence type="ECO:0000256" key="3">
    <source>
        <dbReference type="ARBA" id="ARBA00022553"/>
    </source>
</evidence>
<dbReference type="InterPro" id="IPR005844">
    <property type="entry name" value="A-D-PHexomutase_a/b/a-I"/>
</dbReference>
<evidence type="ECO:0000256" key="1">
    <source>
        <dbReference type="ARBA" id="ARBA00001946"/>
    </source>
</evidence>
<keyword evidence="3" id="KW-0597">Phosphoprotein</keyword>
<gene>
    <name evidence="12" type="ORF">GCM10011410_18030</name>
</gene>
<dbReference type="Pfam" id="PF02880">
    <property type="entry name" value="PGM_PMM_III"/>
    <property type="match status" value="1"/>
</dbReference>
<dbReference type="AlphaFoldDB" id="A0A916UBM4"/>
<evidence type="ECO:0000256" key="7">
    <source>
        <dbReference type="RuleBase" id="RU004326"/>
    </source>
</evidence>
<dbReference type="PANTHER" id="PTHR45745">
    <property type="entry name" value="PHOSPHOMANNOMUTASE 45A"/>
    <property type="match status" value="1"/>
</dbReference>
<dbReference type="InterPro" id="IPR005841">
    <property type="entry name" value="Alpha-D-phosphohexomutase_SF"/>
</dbReference>
<feature type="domain" description="Alpha-D-phosphohexomutase alpha/beta/alpha" evidence="11">
    <location>
        <begin position="307"/>
        <end position="403"/>
    </location>
</feature>
<comment type="similarity">
    <text evidence="2 7">Belongs to the phosphohexose mutase family.</text>
</comment>
<dbReference type="GO" id="GO:0000287">
    <property type="term" value="F:magnesium ion binding"/>
    <property type="evidence" value="ECO:0007669"/>
    <property type="project" value="InterPro"/>
</dbReference>
<dbReference type="InterPro" id="IPR016055">
    <property type="entry name" value="A-D-PHexomutase_a/b/a-I/II/III"/>
</dbReference>
<evidence type="ECO:0000256" key="2">
    <source>
        <dbReference type="ARBA" id="ARBA00010231"/>
    </source>
</evidence>
<dbReference type="InterPro" id="IPR005845">
    <property type="entry name" value="A-D-PHexomutase_a/b/a-II"/>
</dbReference>
<feature type="domain" description="Alpha-D-phosphohexomutase alpha/beta/alpha" evidence="9">
    <location>
        <begin position="41"/>
        <end position="175"/>
    </location>
</feature>
<sequence>MSVDQNLIDTWIDADPDPNTRRELLEADPHDLADRFSGPLVFGTAGLRGPVRAGPNGMNTAVVIRTTAGIAQWLHGRCLGGSTVIVGRDTRHGSETFATAAAEVLAAAGFRVVQLPDPTPTPVVAFACRKLKAAVAIQITASHNPATDNGYKVYLDGGAQIISPADRDIEAAIAAVGPANSVPRAAVEASGAHLVDEYIARVATLPRGTDRGLRIAFTPMHGVGGATALAAFRAAGFTDIHVVDEQFDPNPDFPTVEFPNPEEPGATDLLLATADRVDADIAIALDPDADRCAVGVKGPNGWFMLCGDDTGAVLGDYILSHTSGDRLAATTIVSSSMLKSIAASHNSRYSETLTGFKWLARAGDGLVFAYEEALGLCVDPAAVRDKDGISAAVVACDYAANLKSAGRTFLDVLDDLAAQHGVHLTAQVSRRFNNLAHIAASMTTLRNNLPKELGGAPVVVEDLNELRGPKRTDAIILRTDQLRVVVRPSGTEPKLKCYLEAVAPTAAGDLSAARQQAERLLDVGRAFAHTL</sequence>
<keyword evidence="13" id="KW-1185">Reference proteome</keyword>
<dbReference type="InterPro" id="IPR005846">
    <property type="entry name" value="A-D-PHexomutase_a/b/a-III"/>
</dbReference>
<dbReference type="EMBL" id="BMJH01000002">
    <property type="protein sequence ID" value="GGC65876.1"/>
    <property type="molecule type" value="Genomic_DNA"/>
</dbReference>
<accession>A0A916UBM4</accession>
<dbReference type="SUPFAM" id="SSF55957">
    <property type="entry name" value="Phosphoglucomutase, C-terminal domain"/>
    <property type="match status" value="1"/>
</dbReference>
<dbReference type="Pfam" id="PF00408">
    <property type="entry name" value="PGM_PMM_IV"/>
    <property type="match status" value="1"/>
</dbReference>
<evidence type="ECO:0000259" key="11">
    <source>
        <dbReference type="Pfam" id="PF02880"/>
    </source>
</evidence>
<comment type="caution">
    <text evidence="12">The sequence shown here is derived from an EMBL/GenBank/DDBJ whole genome shotgun (WGS) entry which is preliminary data.</text>
</comment>
<organism evidence="12 13">
    <name type="scientific">Hoyosella rhizosphaerae</name>
    <dbReference type="NCBI Taxonomy" id="1755582"/>
    <lineage>
        <taxon>Bacteria</taxon>
        <taxon>Bacillati</taxon>
        <taxon>Actinomycetota</taxon>
        <taxon>Actinomycetes</taxon>
        <taxon>Mycobacteriales</taxon>
        <taxon>Hoyosellaceae</taxon>
        <taxon>Hoyosella</taxon>
    </lineage>
</organism>
<reference evidence="12" key="1">
    <citation type="journal article" date="2014" name="Int. J. Syst. Evol. Microbiol.">
        <title>Complete genome sequence of Corynebacterium casei LMG S-19264T (=DSM 44701T), isolated from a smear-ripened cheese.</title>
        <authorList>
            <consortium name="US DOE Joint Genome Institute (JGI-PGF)"/>
            <person name="Walter F."/>
            <person name="Albersmeier A."/>
            <person name="Kalinowski J."/>
            <person name="Ruckert C."/>
        </authorList>
    </citation>
    <scope>NUCLEOTIDE SEQUENCE</scope>
    <source>
        <strain evidence="12">CGMCC 1.15478</strain>
    </source>
</reference>
<feature type="domain" description="Alpha-D-phosphohexomutase C-terminal" evidence="8">
    <location>
        <begin position="483"/>
        <end position="506"/>
    </location>
</feature>
<evidence type="ECO:0000256" key="6">
    <source>
        <dbReference type="ARBA" id="ARBA00023235"/>
    </source>
</evidence>
<dbReference type="InterPro" id="IPR016066">
    <property type="entry name" value="A-D-PHexomutase_CS"/>
</dbReference>
<evidence type="ECO:0000259" key="10">
    <source>
        <dbReference type="Pfam" id="PF02879"/>
    </source>
</evidence>
<feature type="domain" description="Alpha-D-phosphohexomutase alpha/beta/alpha" evidence="10">
    <location>
        <begin position="197"/>
        <end position="294"/>
    </location>
</feature>
<dbReference type="InterPro" id="IPR005843">
    <property type="entry name" value="A-D-PHexomutase_C"/>
</dbReference>
<evidence type="ECO:0000256" key="4">
    <source>
        <dbReference type="ARBA" id="ARBA00022723"/>
    </source>
</evidence>
<keyword evidence="5 7" id="KW-0460">Magnesium</keyword>
<dbReference type="PRINTS" id="PR00509">
    <property type="entry name" value="PGMPMM"/>
</dbReference>
<dbReference type="Pfam" id="PF02879">
    <property type="entry name" value="PGM_PMM_II"/>
    <property type="match status" value="1"/>
</dbReference>